<gene>
    <name evidence="3" type="ORF">Pan44_48930</name>
</gene>
<feature type="transmembrane region" description="Helical" evidence="2">
    <location>
        <begin position="20"/>
        <end position="44"/>
    </location>
</feature>
<dbReference type="InParanoid" id="A0A517SL34"/>
<dbReference type="OrthoDB" id="221492at2"/>
<keyword evidence="4" id="KW-1185">Reference proteome</keyword>
<evidence type="ECO:0000256" key="2">
    <source>
        <dbReference type="SAM" id="Phobius"/>
    </source>
</evidence>
<protein>
    <submittedName>
        <fullName evidence="3">Uncharacterized protein</fullName>
    </submittedName>
</protein>
<keyword evidence="1" id="KW-0175">Coiled coil</keyword>
<organism evidence="3 4">
    <name type="scientific">Caulifigura coniformis</name>
    <dbReference type="NCBI Taxonomy" id="2527983"/>
    <lineage>
        <taxon>Bacteria</taxon>
        <taxon>Pseudomonadati</taxon>
        <taxon>Planctomycetota</taxon>
        <taxon>Planctomycetia</taxon>
        <taxon>Planctomycetales</taxon>
        <taxon>Planctomycetaceae</taxon>
        <taxon>Caulifigura</taxon>
    </lineage>
</organism>
<evidence type="ECO:0000256" key="1">
    <source>
        <dbReference type="SAM" id="Coils"/>
    </source>
</evidence>
<evidence type="ECO:0000313" key="4">
    <source>
        <dbReference type="Proteomes" id="UP000315700"/>
    </source>
</evidence>
<dbReference type="RefSeq" id="WP_145034249.1">
    <property type="nucleotide sequence ID" value="NZ_CP036271.1"/>
</dbReference>
<name>A0A517SL34_9PLAN</name>
<feature type="coiled-coil region" evidence="1">
    <location>
        <begin position="666"/>
        <end position="720"/>
    </location>
</feature>
<dbReference type="AlphaFoldDB" id="A0A517SL34"/>
<accession>A0A517SL34</accession>
<dbReference type="EMBL" id="CP036271">
    <property type="protein sequence ID" value="QDT56833.1"/>
    <property type="molecule type" value="Genomic_DNA"/>
</dbReference>
<feature type="transmembrane region" description="Helical" evidence="2">
    <location>
        <begin position="56"/>
        <end position="74"/>
    </location>
</feature>
<keyword evidence="2" id="KW-1133">Transmembrane helix</keyword>
<keyword evidence="2" id="KW-0812">Transmembrane</keyword>
<dbReference type="Proteomes" id="UP000315700">
    <property type="component" value="Chromosome"/>
</dbReference>
<keyword evidence="2" id="KW-0472">Membrane</keyword>
<proteinExistence type="predicted"/>
<evidence type="ECO:0000313" key="3">
    <source>
        <dbReference type="EMBL" id="QDT56833.1"/>
    </source>
</evidence>
<feature type="transmembrane region" description="Helical" evidence="2">
    <location>
        <begin position="148"/>
        <end position="171"/>
    </location>
</feature>
<reference evidence="3 4" key="1">
    <citation type="submission" date="2019-02" db="EMBL/GenBank/DDBJ databases">
        <title>Deep-cultivation of Planctomycetes and their phenomic and genomic characterization uncovers novel biology.</title>
        <authorList>
            <person name="Wiegand S."/>
            <person name="Jogler M."/>
            <person name="Boedeker C."/>
            <person name="Pinto D."/>
            <person name="Vollmers J."/>
            <person name="Rivas-Marin E."/>
            <person name="Kohn T."/>
            <person name="Peeters S.H."/>
            <person name="Heuer A."/>
            <person name="Rast P."/>
            <person name="Oberbeckmann S."/>
            <person name="Bunk B."/>
            <person name="Jeske O."/>
            <person name="Meyerdierks A."/>
            <person name="Storesund J.E."/>
            <person name="Kallscheuer N."/>
            <person name="Luecker S."/>
            <person name="Lage O.M."/>
            <person name="Pohl T."/>
            <person name="Merkel B.J."/>
            <person name="Hornburger P."/>
            <person name="Mueller R.-W."/>
            <person name="Bruemmer F."/>
            <person name="Labrenz M."/>
            <person name="Spormann A.M."/>
            <person name="Op den Camp H."/>
            <person name="Overmann J."/>
            <person name="Amann R."/>
            <person name="Jetten M.S.M."/>
            <person name="Mascher T."/>
            <person name="Medema M.H."/>
            <person name="Devos D.P."/>
            <person name="Kaster A.-K."/>
            <person name="Ovreas L."/>
            <person name="Rohde M."/>
            <person name="Galperin M.Y."/>
            <person name="Jogler C."/>
        </authorList>
    </citation>
    <scope>NUCLEOTIDE SEQUENCE [LARGE SCALE GENOMIC DNA]</scope>
    <source>
        <strain evidence="3 4">Pan44</strain>
    </source>
</reference>
<dbReference type="KEGG" id="ccos:Pan44_48930"/>
<sequence>MSPATIILERLAELRRKLTAWLVVDGLSRVLAAAVLIGAADLLLDWSFQMDRPQRAVMLVLSLGALATVAYRRLWRPLTRSASDEALALRIEEQNPVLHERLISALQLAKLKSPPAGASPQMTNAVIEQGVAAARQLNLASLLDRKRLAWNGALLAVAVAALGGTAAAGMMNDTIALWFQRNLLLSEREWPQDVHFQIVGAKDDVLMVPRGDDWLLEAEVTEESRRVPVEAWLEIRGERQQRRMDSVAAESRRFQVQLAAVNDPIEFRIVESSAASAWTKLEVVDRPEVRELSLTATPPAYTKQPGNALLAEGGPYQLLKGTALMIRGNASKRLSKATISHGKTSSELSVSPAGDFEIELAPGDVQDGDYALTLMDTESIQMPGRSEPMPLTSRVPTTFRLKLLGDKPPQVQAKLKGVSGVVTTRALIPIEGRLSDDFALAAARLQRRHRLENAESDVTGTIDLAESTQLGGAVADLSAEFDLEPLAIPPGVSVSFFVEADDFNDVTGPGVGRSSVFVARVVTDAEFRASLLAREREQAVELGKRLKLEEELLTETKSLDAATRGVTELEGPQRDQLARIRKRQKTIGEDAAKVARKFEEIVAEIRNNRIEEVEPAPLQARLRDRIIAPLWKVSTDEVDAVLLALDQTTKSIQVPAERGKRLNEAATAQQRLVDRLREILSQMEQAQGFQEAVNLLLEVQKAQEDVLKRTEQEKQDAIRRLLEPGKRN</sequence>